<comment type="caution">
    <text evidence="2">The sequence shown here is derived from an EMBL/GenBank/DDBJ whole genome shotgun (WGS) entry which is preliminary data.</text>
</comment>
<dbReference type="Proteomes" id="UP001634394">
    <property type="component" value="Unassembled WGS sequence"/>
</dbReference>
<dbReference type="PANTHER" id="PTHR47160">
    <property type="entry name" value="PUTATIVE-RELATED"/>
    <property type="match status" value="1"/>
</dbReference>
<protein>
    <recommendedName>
        <fullName evidence="1">MULE transposase domain-containing protein</fullName>
    </recommendedName>
</protein>
<accession>A0ABD3UFF2</accession>
<feature type="domain" description="MULE transposase" evidence="1">
    <location>
        <begin position="13"/>
        <end position="103"/>
    </location>
</feature>
<evidence type="ECO:0000259" key="1">
    <source>
        <dbReference type="Pfam" id="PF10551"/>
    </source>
</evidence>
<dbReference type="Pfam" id="PF10551">
    <property type="entry name" value="MULE"/>
    <property type="match status" value="1"/>
</dbReference>
<dbReference type="AlphaFoldDB" id="A0ABD3UFF2"/>
<dbReference type="InterPro" id="IPR018289">
    <property type="entry name" value="MULE_transposase_dom"/>
</dbReference>
<sequence length="250" mass="29077">MDNINSLQQNEHWLVDGTFRVAPVIFYQVFTIHALIDNKAVPLVYCHIQDKTEATYIRVIEKIKELLPTKNPASIMSDFEKATQNAIQHVFPNAHLVGRLFHVDQCLWRKVQDLGLSQLYHDSEECQMTVKMMLSLSFVPVNDVCTVFEHLVEASPDTYIERRRRNCRGVPCFALAIWNVYNRVAENPTRTNSSVEAWHRAFQQTVDCNHPSVYKLINHFRLEQDHIEIELERHLAGVNQPEASKNKYFS</sequence>
<proteinExistence type="predicted"/>
<evidence type="ECO:0000313" key="3">
    <source>
        <dbReference type="Proteomes" id="UP001634394"/>
    </source>
</evidence>
<dbReference type="EMBL" id="JBJQND010000016">
    <property type="protein sequence ID" value="KAL3847168.1"/>
    <property type="molecule type" value="Genomic_DNA"/>
</dbReference>
<dbReference type="PANTHER" id="PTHR47160:SF10">
    <property type="entry name" value="MULE TRANSPOSASE DOMAIN-CONTAINING PROTEIN"/>
    <property type="match status" value="1"/>
</dbReference>
<reference evidence="2 3" key="1">
    <citation type="submission" date="2024-11" db="EMBL/GenBank/DDBJ databases">
        <title>Chromosome-level genome assembly of the freshwater bivalve Anodonta woodiana.</title>
        <authorList>
            <person name="Chen X."/>
        </authorList>
    </citation>
    <scope>NUCLEOTIDE SEQUENCE [LARGE SCALE GENOMIC DNA]</scope>
    <source>
        <strain evidence="2">MN2024</strain>
        <tissue evidence="2">Gills</tissue>
    </source>
</reference>
<organism evidence="2 3">
    <name type="scientific">Sinanodonta woodiana</name>
    <name type="common">Chinese pond mussel</name>
    <name type="synonym">Anodonta woodiana</name>
    <dbReference type="NCBI Taxonomy" id="1069815"/>
    <lineage>
        <taxon>Eukaryota</taxon>
        <taxon>Metazoa</taxon>
        <taxon>Spiralia</taxon>
        <taxon>Lophotrochozoa</taxon>
        <taxon>Mollusca</taxon>
        <taxon>Bivalvia</taxon>
        <taxon>Autobranchia</taxon>
        <taxon>Heteroconchia</taxon>
        <taxon>Palaeoheterodonta</taxon>
        <taxon>Unionida</taxon>
        <taxon>Unionoidea</taxon>
        <taxon>Unionidae</taxon>
        <taxon>Unioninae</taxon>
        <taxon>Sinanodonta</taxon>
    </lineage>
</organism>
<name>A0ABD3UFF2_SINWO</name>
<gene>
    <name evidence="2" type="ORF">ACJMK2_018094</name>
</gene>
<evidence type="ECO:0000313" key="2">
    <source>
        <dbReference type="EMBL" id="KAL3847168.1"/>
    </source>
</evidence>
<keyword evidence="3" id="KW-1185">Reference proteome</keyword>